<dbReference type="Gene3D" id="1.20.200.10">
    <property type="entry name" value="Fumarase/aspartase (Central domain)"/>
    <property type="match status" value="1"/>
</dbReference>
<dbReference type="GO" id="GO:0005829">
    <property type="term" value="C:cytosol"/>
    <property type="evidence" value="ECO:0007669"/>
    <property type="project" value="TreeGrafter"/>
</dbReference>
<evidence type="ECO:0000313" key="2">
    <source>
        <dbReference type="EMBL" id="KAA6349023.1"/>
    </source>
</evidence>
<dbReference type="Gene3D" id="1.10.275.10">
    <property type="entry name" value="Fumarase/aspartase (N-terminal domain)"/>
    <property type="match status" value="1"/>
</dbReference>
<dbReference type="EMBL" id="SNRY01000055">
    <property type="protein sequence ID" value="KAA6349023.1"/>
    <property type="molecule type" value="Genomic_DNA"/>
</dbReference>
<sequence length="447" mass="50702">MKLWEKNIQVNKEIERFTVGRDREMDIYLAKHDVMGSMAHSIMLESIGLLTKEELQLLLTELRKIYSIAEKDEFVIEEGIEDVHSQVELMLTRNLGDTGKKIHSGRSRNDQVLLDLKLFTRTQLKEIAQATEQLFHALISQSERHKQVLMPGYTHLQIAMPSSFGLWFGAYAEGLADDMLFLQAAFKMCNRNPLGSAAGYGSSFPLNRAMTTRLLGFESLNYNVIYAQMGRGKMERNVAFALAGIAGTLSKLAYDACLFNSQNFGFIKLPDDCTTGSSIMPHKKNPDVFELIRAKCNKLQSLPQQIMMIIGNLPSGYFRDLQIIKEIFLPAFQELKDCLLMTTYIISELKVNEHILDDEKYLLIFSVEEVNRLVGEGIPFRDAYKKIGLDIEAGNFSHDKQVHHTHEGSIGNLCNDEIIASMQDIINNFNFHSIEEAEATLLNNTQF</sequence>
<gene>
    <name evidence="2" type="ORF">EZS27_003505</name>
    <name evidence="3" type="ORF">EZS27_003550</name>
</gene>
<dbReference type="InterPro" id="IPR008948">
    <property type="entry name" value="L-Aspartase-like"/>
</dbReference>
<reference evidence="3" key="1">
    <citation type="submission" date="2019-03" db="EMBL/GenBank/DDBJ databases">
        <title>Single cell metagenomics reveals metabolic interactions within the superorganism composed of flagellate Streblomastix strix and complex community of Bacteroidetes bacteria on its surface.</title>
        <authorList>
            <person name="Treitli S.C."/>
            <person name="Kolisko M."/>
            <person name="Husnik F."/>
            <person name="Keeling P."/>
            <person name="Hampl V."/>
        </authorList>
    </citation>
    <scope>NUCLEOTIDE SEQUENCE</scope>
    <source>
        <strain evidence="3">STM</strain>
    </source>
</reference>
<accession>A0A5J4SSZ9</accession>
<dbReference type="PANTHER" id="PTHR43814:SF1">
    <property type="entry name" value="ARGININOSUCCINATE LYASE"/>
    <property type="match status" value="1"/>
</dbReference>
<dbReference type="PRINTS" id="PR00145">
    <property type="entry name" value="ARGSUCLYASE"/>
</dbReference>
<dbReference type="PRINTS" id="PR00149">
    <property type="entry name" value="FUMRATELYASE"/>
</dbReference>
<comment type="caution">
    <text evidence="3">The sequence shown here is derived from an EMBL/GenBank/DDBJ whole genome shotgun (WGS) entry which is preliminary data.</text>
</comment>
<evidence type="ECO:0000313" key="3">
    <source>
        <dbReference type="EMBL" id="KAA6349068.1"/>
    </source>
</evidence>
<dbReference type="GO" id="GO:0004056">
    <property type="term" value="F:argininosuccinate lyase activity"/>
    <property type="evidence" value="ECO:0007669"/>
    <property type="project" value="UniProtKB-EC"/>
</dbReference>
<dbReference type="EC" id="4.3.2.1" evidence="3"/>
<dbReference type="AlphaFoldDB" id="A0A5J4SSZ9"/>
<protein>
    <submittedName>
        <fullName evidence="3">Argininosuccinate lyase</fullName>
        <ecNumber evidence="3">4.3.2.1</ecNumber>
    </submittedName>
</protein>
<evidence type="ECO:0000259" key="1">
    <source>
        <dbReference type="Pfam" id="PF00206"/>
    </source>
</evidence>
<dbReference type="EMBL" id="SNRY01000055">
    <property type="protein sequence ID" value="KAA6349068.1"/>
    <property type="molecule type" value="Genomic_DNA"/>
</dbReference>
<dbReference type="Gene3D" id="1.10.40.30">
    <property type="entry name" value="Fumarase/aspartase (C-terminal domain)"/>
    <property type="match status" value="1"/>
</dbReference>
<dbReference type="Pfam" id="PF00206">
    <property type="entry name" value="Lyase_1"/>
    <property type="match status" value="1"/>
</dbReference>
<organism evidence="3">
    <name type="scientific">termite gut metagenome</name>
    <dbReference type="NCBI Taxonomy" id="433724"/>
    <lineage>
        <taxon>unclassified sequences</taxon>
        <taxon>metagenomes</taxon>
        <taxon>organismal metagenomes</taxon>
    </lineage>
</organism>
<dbReference type="InterPro" id="IPR024083">
    <property type="entry name" value="Fumarase/histidase_N"/>
</dbReference>
<dbReference type="SUPFAM" id="SSF48557">
    <property type="entry name" value="L-aspartase-like"/>
    <property type="match status" value="1"/>
</dbReference>
<dbReference type="NCBIfam" id="TIGR00838">
    <property type="entry name" value="argH"/>
    <property type="match status" value="1"/>
</dbReference>
<keyword evidence="3" id="KW-0456">Lyase</keyword>
<dbReference type="InterPro" id="IPR000362">
    <property type="entry name" value="Fumarate_lyase_fam"/>
</dbReference>
<dbReference type="GO" id="GO:0042450">
    <property type="term" value="P:L-arginine biosynthetic process via ornithine"/>
    <property type="evidence" value="ECO:0007669"/>
    <property type="project" value="InterPro"/>
</dbReference>
<dbReference type="InterPro" id="IPR009049">
    <property type="entry name" value="Argininosuccinate_lyase"/>
</dbReference>
<dbReference type="CDD" id="cd01359">
    <property type="entry name" value="Argininosuccinate_lyase"/>
    <property type="match status" value="1"/>
</dbReference>
<dbReference type="PROSITE" id="PS00163">
    <property type="entry name" value="FUMARATE_LYASES"/>
    <property type="match status" value="1"/>
</dbReference>
<dbReference type="InterPro" id="IPR020557">
    <property type="entry name" value="Fumarate_lyase_CS"/>
</dbReference>
<dbReference type="InterPro" id="IPR022761">
    <property type="entry name" value="Fumarate_lyase_N"/>
</dbReference>
<dbReference type="PANTHER" id="PTHR43814">
    <property type="entry name" value="ARGININOSUCCINATE LYASE"/>
    <property type="match status" value="1"/>
</dbReference>
<proteinExistence type="predicted"/>
<feature type="domain" description="Fumarate lyase N-terminal" evidence="1">
    <location>
        <begin position="25"/>
        <end position="298"/>
    </location>
</feature>
<name>A0A5J4SSZ9_9ZZZZ</name>